<accession>C4WLN7</accession>
<name>C4WLN7_9HYPH</name>
<gene>
    <name evidence="1" type="ORF">OINT_2000149</name>
</gene>
<comment type="caution">
    <text evidence="1">The sequence shown here is derived from an EMBL/GenBank/DDBJ whole genome shotgun (WGS) entry which is preliminary data.</text>
</comment>
<proteinExistence type="predicted"/>
<dbReference type="AlphaFoldDB" id="C4WLN7"/>
<dbReference type="Proteomes" id="UP000004386">
    <property type="component" value="Unassembled WGS sequence"/>
</dbReference>
<evidence type="ECO:0000313" key="2">
    <source>
        <dbReference type="Proteomes" id="UP000004386"/>
    </source>
</evidence>
<evidence type="ECO:0000313" key="1">
    <source>
        <dbReference type="EMBL" id="EEQ93019.1"/>
    </source>
</evidence>
<sequence length="35" mass="3888">MRFFAANHDFFPPKLVANARQNHGENAANGILGMM</sequence>
<organism evidence="1 2">
    <name type="scientific">Brucella intermedia LMG 3301</name>
    <dbReference type="NCBI Taxonomy" id="641118"/>
    <lineage>
        <taxon>Bacteria</taxon>
        <taxon>Pseudomonadati</taxon>
        <taxon>Pseudomonadota</taxon>
        <taxon>Alphaproteobacteria</taxon>
        <taxon>Hyphomicrobiales</taxon>
        <taxon>Brucellaceae</taxon>
        <taxon>Brucella/Ochrobactrum group</taxon>
        <taxon>Brucella</taxon>
    </lineage>
</organism>
<dbReference type="EMBL" id="ACQA01000002">
    <property type="protein sequence ID" value="EEQ93019.1"/>
    <property type="molecule type" value="Genomic_DNA"/>
</dbReference>
<protein>
    <submittedName>
        <fullName evidence="1">Uncharacterized protein</fullName>
    </submittedName>
</protein>
<reference evidence="1 2" key="1">
    <citation type="submission" date="2009-05" db="EMBL/GenBank/DDBJ databases">
        <authorList>
            <person name="Setubal J.C."/>
            <person name="Boyle S."/>
            <person name="Crasta O.R."/>
            <person name="Gillespie J.J."/>
            <person name="Kenyon R.W."/>
            <person name="Lu J."/>
            <person name="Mane S."/>
            <person name="Nagrani S."/>
            <person name="Shallom J.M."/>
            <person name="Shallom S."/>
            <person name="Shukla M."/>
            <person name="Snyder E.E."/>
            <person name="Sobral B.W."/>
            <person name="Wattam A.R."/>
            <person name="Will R."/>
            <person name="Williams K."/>
            <person name="Yoo H."/>
            <person name="Munk C."/>
            <person name="Tapia R."/>
            <person name="Green L."/>
            <person name="Rogers Y."/>
            <person name="Detter J.C."/>
            <person name="Bruce D."/>
            <person name="Brettin T.S."/>
            <person name="Tsolis R."/>
        </authorList>
    </citation>
    <scope>NUCLEOTIDE SEQUENCE [LARGE SCALE GENOMIC DNA]</scope>
    <source>
        <strain evidence="1 2">LMG 3301</strain>
    </source>
</reference>
<dbReference type="HOGENOM" id="CLU_3366144_0_0_5"/>